<dbReference type="SUPFAM" id="SSF53223">
    <property type="entry name" value="Aminoacid dehydrogenase-like, N-terminal domain"/>
    <property type="match status" value="1"/>
</dbReference>
<feature type="binding site" evidence="7">
    <location>
        <begin position="175"/>
        <end position="180"/>
    </location>
    <ligand>
        <name>NADP(+)</name>
        <dbReference type="ChEBI" id="CHEBI:58349"/>
    </ligand>
</feature>
<comment type="similarity">
    <text evidence="7">Belongs to the shikimate dehydrogenase family.</text>
</comment>
<evidence type="ECO:0000256" key="1">
    <source>
        <dbReference type="ARBA" id="ARBA00004871"/>
    </source>
</evidence>
<dbReference type="InterPro" id="IPR013708">
    <property type="entry name" value="Shikimate_DH-bd_N"/>
</dbReference>
<comment type="pathway">
    <text evidence="1 7">Metabolic intermediate biosynthesis; chorismate biosynthesis; chorismate from D-erythrose 4-phosphate and phosphoenolpyruvate: step 4/7.</text>
</comment>
<evidence type="ECO:0000313" key="11">
    <source>
        <dbReference type="EMBL" id="MEK8024650.1"/>
    </source>
</evidence>
<dbReference type="EMBL" id="JBBUTF010000002">
    <property type="protein sequence ID" value="MEK8024650.1"/>
    <property type="molecule type" value="Genomic_DNA"/>
</dbReference>
<dbReference type="PANTHER" id="PTHR21089">
    <property type="entry name" value="SHIKIMATE DEHYDROGENASE"/>
    <property type="match status" value="1"/>
</dbReference>
<comment type="function">
    <text evidence="7">Involved in the biosynthesis of the chorismate, which leads to the biosynthesis of aromatic amino acids. Catalyzes the reversible NADPH linked reduction of 3-dehydroshikimate (DHSA) to yield shikimate (SA).</text>
</comment>
<feature type="binding site" evidence="7">
    <location>
        <begin position="151"/>
        <end position="155"/>
    </location>
    <ligand>
        <name>NADP(+)</name>
        <dbReference type="ChEBI" id="CHEBI:58349"/>
    </ligand>
</feature>
<dbReference type="PANTHER" id="PTHR21089:SF1">
    <property type="entry name" value="BIFUNCTIONAL 3-DEHYDROQUINATE DEHYDRATASE_SHIKIMATE DEHYDROGENASE, CHLOROPLASTIC"/>
    <property type="match status" value="1"/>
</dbReference>
<dbReference type="Gene3D" id="3.40.50.720">
    <property type="entry name" value="NAD(P)-binding Rossmann-like Domain"/>
    <property type="match status" value="1"/>
</dbReference>
<comment type="caution">
    <text evidence="11">The sequence shown here is derived from an EMBL/GenBank/DDBJ whole genome shotgun (WGS) entry which is preliminary data.</text>
</comment>
<keyword evidence="7" id="KW-0028">Amino-acid biosynthesis</keyword>
<feature type="domain" description="Quinate/shikimate 5-dehydrogenase/glutamyl-tRNA reductase" evidence="8">
    <location>
        <begin position="142"/>
        <end position="220"/>
    </location>
</feature>
<dbReference type="InterPro" id="IPR022893">
    <property type="entry name" value="Shikimate_DH_fam"/>
</dbReference>
<comment type="catalytic activity">
    <reaction evidence="6 7">
        <text>shikimate + NADP(+) = 3-dehydroshikimate + NADPH + H(+)</text>
        <dbReference type="Rhea" id="RHEA:17737"/>
        <dbReference type="ChEBI" id="CHEBI:15378"/>
        <dbReference type="ChEBI" id="CHEBI:16630"/>
        <dbReference type="ChEBI" id="CHEBI:36208"/>
        <dbReference type="ChEBI" id="CHEBI:57783"/>
        <dbReference type="ChEBI" id="CHEBI:58349"/>
        <dbReference type="EC" id="1.1.1.25"/>
    </reaction>
</comment>
<feature type="domain" description="Shikimate dehydrogenase substrate binding N-terminal" evidence="9">
    <location>
        <begin position="23"/>
        <end position="113"/>
    </location>
</feature>
<keyword evidence="12" id="KW-1185">Reference proteome</keyword>
<keyword evidence="4 7" id="KW-0560">Oxidoreductase</keyword>
<dbReference type="InterPro" id="IPR046346">
    <property type="entry name" value="Aminoacid_DH-like_N_sf"/>
</dbReference>
<feature type="binding site" evidence="7">
    <location>
        <position position="245"/>
    </location>
    <ligand>
        <name>shikimate</name>
        <dbReference type="ChEBI" id="CHEBI:36208"/>
    </ligand>
</feature>
<feature type="binding site" evidence="7">
    <location>
        <position position="243"/>
    </location>
    <ligand>
        <name>NADP(+)</name>
        <dbReference type="ChEBI" id="CHEBI:58349"/>
    </ligand>
</feature>
<dbReference type="InterPro" id="IPR036291">
    <property type="entry name" value="NAD(P)-bd_dom_sf"/>
</dbReference>
<reference evidence="11 12" key="1">
    <citation type="submission" date="2024-04" db="EMBL/GenBank/DDBJ databases">
        <title>Novel species of the genus Ideonella isolated from streams.</title>
        <authorList>
            <person name="Lu H."/>
        </authorList>
    </citation>
    <scope>NUCLEOTIDE SEQUENCE [LARGE SCALE GENOMIC DNA]</scope>
    <source>
        <strain evidence="11 12">BYS139W</strain>
    </source>
</reference>
<dbReference type="NCBIfam" id="NF001310">
    <property type="entry name" value="PRK00258.1-2"/>
    <property type="match status" value="1"/>
</dbReference>
<feature type="binding site" evidence="7">
    <location>
        <position position="126"/>
    </location>
    <ligand>
        <name>shikimate</name>
        <dbReference type="ChEBI" id="CHEBI:36208"/>
    </ligand>
</feature>
<evidence type="ECO:0000256" key="6">
    <source>
        <dbReference type="ARBA" id="ARBA00049442"/>
    </source>
</evidence>
<name>A0ABU9B774_9BURK</name>
<dbReference type="InterPro" id="IPR006151">
    <property type="entry name" value="Shikm_DH/Glu-tRNA_Rdtase"/>
</dbReference>
<dbReference type="GO" id="GO:0004764">
    <property type="term" value="F:shikimate 3-dehydrogenase (NADP+) activity"/>
    <property type="evidence" value="ECO:0007669"/>
    <property type="project" value="UniProtKB-EC"/>
</dbReference>
<dbReference type="Pfam" id="PF01488">
    <property type="entry name" value="Shikimate_DH"/>
    <property type="match status" value="1"/>
</dbReference>
<evidence type="ECO:0000259" key="10">
    <source>
        <dbReference type="Pfam" id="PF18317"/>
    </source>
</evidence>
<gene>
    <name evidence="7 11" type="primary">aroE</name>
    <name evidence="11" type="ORF">AACH11_01550</name>
</gene>
<accession>A0ABU9B774</accession>
<evidence type="ECO:0000256" key="4">
    <source>
        <dbReference type="ARBA" id="ARBA00023002"/>
    </source>
</evidence>
<feature type="binding site" evidence="7">
    <location>
        <position position="273"/>
    </location>
    <ligand>
        <name>shikimate</name>
        <dbReference type="ChEBI" id="CHEBI:36208"/>
    </ligand>
</feature>
<protein>
    <recommendedName>
        <fullName evidence="2 7">Shikimate dehydrogenase (NADP(+))</fullName>
        <shortName evidence="7">SDH</shortName>
        <ecNumber evidence="2 7">1.1.1.25</ecNumber>
    </recommendedName>
</protein>
<keyword evidence="5 7" id="KW-0057">Aromatic amino acid biosynthesis</keyword>
<feature type="binding site" evidence="7">
    <location>
        <position position="86"/>
    </location>
    <ligand>
        <name>shikimate</name>
        <dbReference type="ChEBI" id="CHEBI:36208"/>
    </ligand>
</feature>
<keyword evidence="3 7" id="KW-0521">NADP</keyword>
<proteinExistence type="inferred from homology"/>
<feature type="binding site" evidence="7">
    <location>
        <begin position="31"/>
        <end position="33"/>
    </location>
    <ligand>
        <name>shikimate</name>
        <dbReference type="ChEBI" id="CHEBI:36208"/>
    </ligand>
</feature>
<dbReference type="Pfam" id="PF08501">
    <property type="entry name" value="Shikimate_dh_N"/>
    <property type="match status" value="1"/>
</dbReference>
<feature type="binding site" evidence="7">
    <location>
        <position position="266"/>
    </location>
    <ligand>
        <name>NADP(+)</name>
        <dbReference type="ChEBI" id="CHEBI:58349"/>
    </ligand>
</feature>
<comment type="caution">
    <text evidence="7">Lacks conserved residue(s) required for the propagation of feature annotation.</text>
</comment>
<evidence type="ECO:0000256" key="7">
    <source>
        <dbReference type="HAMAP-Rule" id="MF_00222"/>
    </source>
</evidence>
<evidence type="ECO:0000259" key="8">
    <source>
        <dbReference type="Pfam" id="PF01488"/>
    </source>
</evidence>
<evidence type="ECO:0000256" key="3">
    <source>
        <dbReference type="ARBA" id="ARBA00022857"/>
    </source>
</evidence>
<sequence length="303" mass="30830">MSPASSAPTSAAHPADGADRYVVIGHPVTHSQSPFIHAEFARACGQRLVYDRLDSPLDAFAATVRDFAAGRGAPAGAGPARGCNITVPFKFEVLALAARATPRAALAQAANVLRFDADGWLADNSDGIGLLRDITEAAGTPVTGRRVLLIGAGGAAAGVLGPLLEAGAAELTLANRTVDKADALVARHAALAEAHRCTLRATALDAAGEGYDIVINGSASSLGGAGVPVGPQVLGAGALAIDMMYGAAARPFLDWAQAHGARGRDGLGMLVFQAAEAFALWRGVRPDPLPVLQALRERLAAQA</sequence>
<dbReference type="Gene3D" id="3.40.50.10860">
    <property type="entry name" value="Leucine Dehydrogenase, chain A, domain 1"/>
    <property type="match status" value="1"/>
</dbReference>
<evidence type="ECO:0000259" key="9">
    <source>
        <dbReference type="Pfam" id="PF08501"/>
    </source>
</evidence>
<dbReference type="CDD" id="cd01065">
    <property type="entry name" value="NAD_bind_Shikimate_DH"/>
    <property type="match status" value="1"/>
</dbReference>
<evidence type="ECO:0000256" key="5">
    <source>
        <dbReference type="ARBA" id="ARBA00023141"/>
    </source>
</evidence>
<feature type="domain" description="SDH C-terminal" evidence="10">
    <location>
        <begin position="266"/>
        <end position="296"/>
    </location>
</feature>
<evidence type="ECO:0000256" key="2">
    <source>
        <dbReference type="ARBA" id="ARBA00012962"/>
    </source>
</evidence>
<dbReference type="Proteomes" id="UP001368500">
    <property type="component" value="Unassembled WGS sequence"/>
</dbReference>
<organism evidence="11 12">
    <name type="scientific">Pseudaquabacterium rugosum</name>
    <dbReference type="NCBI Taxonomy" id="2984194"/>
    <lineage>
        <taxon>Bacteria</taxon>
        <taxon>Pseudomonadati</taxon>
        <taxon>Pseudomonadota</taxon>
        <taxon>Betaproteobacteria</taxon>
        <taxon>Burkholderiales</taxon>
        <taxon>Sphaerotilaceae</taxon>
        <taxon>Pseudaquabacterium</taxon>
    </lineage>
</organism>
<dbReference type="RefSeq" id="WP_341372430.1">
    <property type="nucleotide sequence ID" value="NZ_JBBUTF010000002.1"/>
</dbReference>
<comment type="subunit">
    <text evidence="7">Homodimer.</text>
</comment>
<evidence type="ECO:0000313" key="12">
    <source>
        <dbReference type="Proteomes" id="UP001368500"/>
    </source>
</evidence>
<feature type="active site" description="Proton acceptor" evidence="7">
    <location>
        <position position="90"/>
    </location>
</feature>
<dbReference type="EC" id="1.1.1.25" evidence="2 7"/>
<feature type="binding site" evidence="7">
    <location>
        <position position="111"/>
    </location>
    <ligand>
        <name>shikimate</name>
        <dbReference type="ChEBI" id="CHEBI:36208"/>
    </ligand>
</feature>
<dbReference type="Pfam" id="PF18317">
    <property type="entry name" value="SDH_C"/>
    <property type="match status" value="1"/>
</dbReference>
<dbReference type="HAMAP" id="MF_00222">
    <property type="entry name" value="Shikimate_DH_AroE"/>
    <property type="match status" value="1"/>
</dbReference>
<dbReference type="InterPro" id="IPR041121">
    <property type="entry name" value="SDH_C"/>
</dbReference>
<dbReference type="SUPFAM" id="SSF51735">
    <property type="entry name" value="NAD(P)-binding Rossmann-fold domains"/>
    <property type="match status" value="1"/>
</dbReference>